<dbReference type="EMBL" id="KZ293645">
    <property type="protein sequence ID" value="PBL01606.1"/>
    <property type="molecule type" value="Genomic_DNA"/>
</dbReference>
<gene>
    <name evidence="1" type="ORF">ARMGADRAFT_1023061</name>
</gene>
<dbReference type="Gene3D" id="2.70.50.70">
    <property type="match status" value="1"/>
</dbReference>
<sequence length="199" mass="22085">MATFTIPDRIEPGQYLFRHEPIDCVQFEITSGGSTSPSTFSFPGLTQALVSVLPSISTKRLPVLPFLGQRYSVARAKAAPERTNTFITIHWHPVRGRGARETRVQVFMIGVRMIRWRRSNPGNAFRFMTAMVDSAFGPKRSVQMGSAIKGSTKVGVDGTTKPGRVGATNITELLAEVFLPLDCIFFMQHKTNTIRIINV</sequence>
<reference evidence="2" key="1">
    <citation type="journal article" date="2017" name="Nat. Ecol. Evol.">
        <title>Genome expansion and lineage-specific genetic innovations in the forest pathogenic fungi Armillaria.</title>
        <authorList>
            <person name="Sipos G."/>
            <person name="Prasanna A.N."/>
            <person name="Walter M.C."/>
            <person name="O'Connor E."/>
            <person name="Balint B."/>
            <person name="Krizsan K."/>
            <person name="Kiss B."/>
            <person name="Hess J."/>
            <person name="Varga T."/>
            <person name="Slot J."/>
            <person name="Riley R."/>
            <person name="Boka B."/>
            <person name="Rigling D."/>
            <person name="Barry K."/>
            <person name="Lee J."/>
            <person name="Mihaltcheva S."/>
            <person name="LaButti K."/>
            <person name="Lipzen A."/>
            <person name="Waldron R."/>
            <person name="Moloney N.M."/>
            <person name="Sperisen C."/>
            <person name="Kredics L."/>
            <person name="Vagvoelgyi C."/>
            <person name="Patrignani A."/>
            <person name="Fitzpatrick D."/>
            <person name="Nagy I."/>
            <person name="Doyle S."/>
            <person name="Anderson J.B."/>
            <person name="Grigoriev I.V."/>
            <person name="Gueldener U."/>
            <person name="Muensterkoetter M."/>
            <person name="Nagy L.G."/>
        </authorList>
    </citation>
    <scope>NUCLEOTIDE SEQUENCE [LARGE SCALE GENOMIC DNA]</scope>
    <source>
        <strain evidence="2">Ar21-2</strain>
    </source>
</reference>
<dbReference type="AlphaFoldDB" id="A0A2H3E2C0"/>
<organism evidence="1 2">
    <name type="scientific">Armillaria gallica</name>
    <name type="common">Bulbous honey fungus</name>
    <name type="synonym">Armillaria bulbosa</name>
    <dbReference type="NCBI Taxonomy" id="47427"/>
    <lineage>
        <taxon>Eukaryota</taxon>
        <taxon>Fungi</taxon>
        <taxon>Dikarya</taxon>
        <taxon>Basidiomycota</taxon>
        <taxon>Agaricomycotina</taxon>
        <taxon>Agaricomycetes</taxon>
        <taxon>Agaricomycetidae</taxon>
        <taxon>Agaricales</taxon>
        <taxon>Marasmiineae</taxon>
        <taxon>Physalacriaceae</taxon>
        <taxon>Armillaria</taxon>
    </lineage>
</organism>
<name>A0A2H3E2C0_ARMGA</name>
<dbReference type="Proteomes" id="UP000217790">
    <property type="component" value="Unassembled WGS sequence"/>
</dbReference>
<dbReference type="InParanoid" id="A0A2H3E2C0"/>
<evidence type="ECO:0000313" key="2">
    <source>
        <dbReference type="Proteomes" id="UP000217790"/>
    </source>
</evidence>
<evidence type="ECO:0000313" key="1">
    <source>
        <dbReference type="EMBL" id="PBL01606.1"/>
    </source>
</evidence>
<protein>
    <submittedName>
        <fullName evidence="1">Uncharacterized protein</fullName>
    </submittedName>
</protein>
<keyword evidence="2" id="KW-1185">Reference proteome</keyword>
<proteinExistence type="predicted"/>
<accession>A0A2H3E2C0</accession>